<name>A0A4Z1J1C4_9HELO</name>
<feature type="compositionally biased region" description="Basic and acidic residues" evidence="1">
    <location>
        <begin position="177"/>
        <end position="187"/>
    </location>
</feature>
<protein>
    <submittedName>
        <fullName evidence="2">Uncharacterized protein</fullName>
    </submittedName>
</protein>
<evidence type="ECO:0000256" key="1">
    <source>
        <dbReference type="SAM" id="MobiDB-lite"/>
    </source>
</evidence>
<comment type="caution">
    <text evidence="2">The sequence shown here is derived from an EMBL/GenBank/DDBJ whole genome shotgun (WGS) entry which is preliminary data.</text>
</comment>
<accession>A0A4Z1J1C4</accession>
<feature type="region of interest" description="Disordered" evidence="1">
    <location>
        <begin position="177"/>
        <end position="207"/>
    </location>
</feature>
<evidence type="ECO:0000313" key="2">
    <source>
        <dbReference type="EMBL" id="TGO67428.1"/>
    </source>
</evidence>
<dbReference type="EMBL" id="PQXJ01000042">
    <property type="protein sequence ID" value="TGO67428.1"/>
    <property type="molecule type" value="Genomic_DNA"/>
</dbReference>
<keyword evidence="3" id="KW-1185">Reference proteome</keyword>
<reference evidence="2 3" key="1">
    <citation type="submission" date="2017-12" db="EMBL/GenBank/DDBJ databases">
        <title>Comparative genomics of Botrytis spp.</title>
        <authorList>
            <person name="Valero-Jimenez C.A."/>
            <person name="Tapia P."/>
            <person name="Veloso J."/>
            <person name="Silva-Moreno E."/>
            <person name="Staats M."/>
            <person name="Valdes J.H."/>
            <person name="Van Kan J.A.L."/>
        </authorList>
    </citation>
    <scope>NUCLEOTIDE SEQUENCE [LARGE SCALE GENOMIC DNA]</scope>
    <source>
        <strain evidence="2 3">MUCL2120</strain>
    </source>
</reference>
<dbReference type="OrthoDB" id="10457947at2759"/>
<dbReference type="Proteomes" id="UP000297452">
    <property type="component" value="Unassembled WGS sequence"/>
</dbReference>
<evidence type="ECO:0000313" key="3">
    <source>
        <dbReference type="Proteomes" id="UP000297452"/>
    </source>
</evidence>
<feature type="compositionally biased region" description="Low complexity" evidence="1">
    <location>
        <begin position="189"/>
        <end position="199"/>
    </location>
</feature>
<gene>
    <name evidence="2" type="ORF">BOTNAR_0042g00130</name>
</gene>
<proteinExistence type="predicted"/>
<sequence length="235" mass="27342">MLTSHDDVFVEDDFKDELEERTPTLIRIIPTIEPPSFTFPKDLLKARKIYNRFKPCEGNEKHVDTFFQYKITKYENNGLINTDLQELVYDDFINIGKKHLRYTQKRILLHFRKSLCRYSVYVNTKTDVEIAILEVLSHDQHHEWTHYQLREYQRDESQPFANIPVDIGSKTFNQTRFDECSSDRPNDRPPSTAPAASEAPKGKAATVTIPESISTLKVSEAPSITSNKLTRPRNH</sequence>
<dbReference type="AlphaFoldDB" id="A0A4Z1J1C4"/>
<organism evidence="2 3">
    <name type="scientific">Botryotinia narcissicola</name>
    <dbReference type="NCBI Taxonomy" id="278944"/>
    <lineage>
        <taxon>Eukaryota</taxon>
        <taxon>Fungi</taxon>
        <taxon>Dikarya</taxon>
        <taxon>Ascomycota</taxon>
        <taxon>Pezizomycotina</taxon>
        <taxon>Leotiomycetes</taxon>
        <taxon>Helotiales</taxon>
        <taxon>Sclerotiniaceae</taxon>
        <taxon>Botryotinia</taxon>
    </lineage>
</organism>